<dbReference type="Pfam" id="PF04170">
    <property type="entry name" value="NlpE"/>
    <property type="match status" value="1"/>
</dbReference>
<dbReference type="Gene3D" id="2.40.128.640">
    <property type="match status" value="1"/>
</dbReference>
<reference evidence="2 3" key="1">
    <citation type="submission" date="2021-03" db="EMBL/GenBank/DDBJ databases">
        <title>Isolation and description of Capnocytophaga bilenii sp. nov., a novel Capnocytophaga species, isolated from a gingivitis subject.</title>
        <authorList>
            <person name="Antezack A."/>
            <person name="Monnet-Corti V."/>
            <person name="La Scola B."/>
        </authorList>
    </citation>
    <scope>NUCLEOTIDE SEQUENCE [LARGE SCALE GENOMIC DNA]</scope>
    <source>
        <strain evidence="2 3">Marseille-Q4570</strain>
    </source>
</reference>
<name>A0ABS3PUT6_9FLAO</name>
<evidence type="ECO:0000313" key="2">
    <source>
        <dbReference type="EMBL" id="MBO1883086.1"/>
    </source>
</evidence>
<feature type="chain" id="PRO_5046623068" evidence="1">
    <location>
        <begin position="24"/>
        <end position="150"/>
    </location>
</feature>
<dbReference type="InterPro" id="IPR007298">
    <property type="entry name" value="Cu-R_lipoprotein_NlpE"/>
</dbReference>
<feature type="signal peptide" evidence="1">
    <location>
        <begin position="1"/>
        <end position="23"/>
    </location>
</feature>
<dbReference type="PROSITE" id="PS51257">
    <property type="entry name" value="PROKAR_LIPOPROTEIN"/>
    <property type="match status" value="1"/>
</dbReference>
<keyword evidence="1" id="KW-0732">Signal</keyword>
<organism evidence="2 3">
    <name type="scientific">Capnocytophaga bilenii</name>
    <dbReference type="NCBI Taxonomy" id="2819369"/>
    <lineage>
        <taxon>Bacteria</taxon>
        <taxon>Pseudomonadati</taxon>
        <taxon>Bacteroidota</taxon>
        <taxon>Flavobacteriia</taxon>
        <taxon>Flavobacteriales</taxon>
        <taxon>Flavobacteriaceae</taxon>
        <taxon>Capnocytophaga</taxon>
    </lineage>
</organism>
<evidence type="ECO:0000313" key="3">
    <source>
        <dbReference type="Proteomes" id="UP000681610"/>
    </source>
</evidence>
<dbReference type="Proteomes" id="UP000681610">
    <property type="component" value="Unassembled WGS sequence"/>
</dbReference>
<keyword evidence="3" id="KW-1185">Reference proteome</keyword>
<accession>A0ABS3PUT6</accession>
<proteinExistence type="predicted"/>
<dbReference type="RefSeq" id="WP_208057609.1">
    <property type="nucleotide sequence ID" value="NZ_JAGDYP010000001.1"/>
</dbReference>
<gene>
    <name evidence="2" type="ORF">J4N46_01235</name>
</gene>
<comment type="caution">
    <text evidence="2">The sequence shown here is derived from an EMBL/GenBank/DDBJ whole genome shotgun (WGS) entry which is preliminary data.</text>
</comment>
<evidence type="ECO:0000256" key="1">
    <source>
        <dbReference type="SAM" id="SignalP"/>
    </source>
</evidence>
<protein>
    <submittedName>
        <fullName evidence="2">Copper resistance protein NlpE N-terminal domain-containing protein</fullName>
    </submittedName>
</protein>
<dbReference type="EMBL" id="JAGDYP010000001">
    <property type="protein sequence ID" value="MBO1883086.1"/>
    <property type="molecule type" value="Genomic_DNA"/>
</dbReference>
<sequence>MKKLFLSLSVIALLATACNQTNSAESTTETDTTQQSMADQREAMTENLSYAGTYEGVLPCADCAGIKTTLTVEKESYTLKEEYEGKEGVFDSKGSVSYDAEKQLLTLTDAANANDKRCYRVTEGALKMLSADGSEITDTELAAKYVLNKK</sequence>